<dbReference type="RefSeq" id="WP_146859930.1">
    <property type="nucleotide sequence ID" value="NZ_BKAU01000001.1"/>
</dbReference>
<name>A0A512RIR5_9BACT</name>
<gene>
    <name evidence="1" type="ORF">CCY01nite_18300</name>
</gene>
<proteinExistence type="predicted"/>
<accession>A0A512RIR5</accession>
<dbReference type="AlphaFoldDB" id="A0A512RIR5"/>
<organism evidence="1 2">
    <name type="scientific">Chitinophaga cymbidii</name>
    <dbReference type="NCBI Taxonomy" id="1096750"/>
    <lineage>
        <taxon>Bacteria</taxon>
        <taxon>Pseudomonadati</taxon>
        <taxon>Bacteroidota</taxon>
        <taxon>Chitinophagia</taxon>
        <taxon>Chitinophagales</taxon>
        <taxon>Chitinophagaceae</taxon>
        <taxon>Chitinophaga</taxon>
    </lineage>
</organism>
<dbReference type="Proteomes" id="UP000321436">
    <property type="component" value="Unassembled WGS sequence"/>
</dbReference>
<sequence>MIILRRGEISTVAVTASETGHTSNNYTFKFIHSLTKRVVNVELPYQAHTKRVDYFQIDVDQFFSNEDEGEYTYELYANYDYDQPDYKLEEGIMRLIGERTVYIQYEPSIEYVTYGG</sequence>
<dbReference type="EMBL" id="BKAU01000001">
    <property type="protein sequence ID" value="GEP95570.1"/>
    <property type="molecule type" value="Genomic_DNA"/>
</dbReference>
<keyword evidence="2" id="KW-1185">Reference proteome</keyword>
<reference evidence="1 2" key="1">
    <citation type="submission" date="2019-07" db="EMBL/GenBank/DDBJ databases">
        <title>Whole genome shotgun sequence of Chitinophaga cymbidii NBRC 109752.</title>
        <authorList>
            <person name="Hosoyama A."/>
            <person name="Uohara A."/>
            <person name="Ohji S."/>
            <person name="Ichikawa N."/>
        </authorList>
    </citation>
    <scope>NUCLEOTIDE SEQUENCE [LARGE SCALE GENOMIC DNA]</scope>
    <source>
        <strain evidence="1 2">NBRC 109752</strain>
    </source>
</reference>
<protein>
    <submittedName>
        <fullName evidence="1">Uncharacterized protein</fullName>
    </submittedName>
</protein>
<dbReference type="OrthoDB" id="797734at2"/>
<comment type="caution">
    <text evidence="1">The sequence shown here is derived from an EMBL/GenBank/DDBJ whole genome shotgun (WGS) entry which is preliminary data.</text>
</comment>
<evidence type="ECO:0000313" key="1">
    <source>
        <dbReference type="EMBL" id="GEP95570.1"/>
    </source>
</evidence>
<evidence type="ECO:0000313" key="2">
    <source>
        <dbReference type="Proteomes" id="UP000321436"/>
    </source>
</evidence>